<organism evidence="1 2">
    <name type="scientific">Striga hermonthica</name>
    <name type="common">Purple witchweed</name>
    <name type="synonym">Buchnera hermonthica</name>
    <dbReference type="NCBI Taxonomy" id="68872"/>
    <lineage>
        <taxon>Eukaryota</taxon>
        <taxon>Viridiplantae</taxon>
        <taxon>Streptophyta</taxon>
        <taxon>Embryophyta</taxon>
        <taxon>Tracheophyta</taxon>
        <taxon>Spermatophyta</taxon>
        <taxon>Magnoliopsida</taxon>
        <taxon>eudicotyledons</taxon>
        <taxon>Gunneridae</taxon>
        <taxon>Pentapetalae</taxon>
        <taxon>asterids</taxon>
        <taxon>lamiids</taxon>
        <taxon>Lamiales</taxon>
        <taxon>Orobanchaceae</taxon>
        <taxon>Buchnereae</taxon>
        <taxon>Striga</taxon>
    </lineage>
</organism>
<gene>
    <name evidence="1" type="ORF">SHERM_27030</name>
</gene>
<accession>A0A9N7RKR6</accession>
<sequence>MATKAIPRASLDFPTFSIKASVTNSMPNASNIRSPKWVSLKINCSFSSRPLRAQIKSKCSNGSQVIECKGVFIKEESDAKPSEELRRKKMAVFVSRGGSNFRSIHRAQLDGSVHGDVVVLVTNKPGTIGDDFPLTHPFPACMKSGLEMLLFMSPK</sequence>
<comment type="caution">
    <text evidence="1">The sequence shown here is derived from an EMBL/GenBank/DDBJ whole genome shotgun (WGS) entry which is preliminary data.</text>
</comment>
<dbReference type="AlphaFoldDB" id="A0A9N7RKR6"/>
<keyword evidence="2" id="KW-1185">Reference proteome</keyword>
<dbReference type="EMBL" id="CACSLK010027832">
    <property type="protein sequence ID" value="CAA0831685.1"/>
    <property type="molecule type" value="Genomic_DNA"/>
</dbReference>
<proteinExistence type="predicted"/>
<evidence type="ECO:0000313" key="1">
    <source>
        <dbReference type="EMBL" id="CAA0831685.1"/>
    </source>
</evidence>
<evidence type="ECO:0000313" key="2">
    <source>
        <dbReference type="Proteomes" id="UP001153555"/>
    </source>
</evidence>
<reference evidence="1" key="1">
    <citation type="submission" date="2019-12" db="EMBL/GenBank/DDBJ databases">
        <authorList>
            <person name="Scholes J."/>
        </authorList>
    </citation>
    <scope>NUCLEOTIDE SEQUENCE</scope>
</reference>
<dbReference type="OrthoDB" id="2018833at2759"/>
<dbReference type="Proteomes" id="UP001153555">
    <property type="component" value="Unassembled WGS sequence"/>
</dbReference>
<dbReference type="SUPFAM" id="SSF53328">
    <property type="entry name" value="Formyltransferase"/>
    <property type="match status" value="1"/>
</dbReference>
<name>A0A9N7RKR6_STRHE</name>
<dbReference type="Gene3D" id="3.40.50.170">
    <property type="entry name" value="Formyl transferase, N-terminal domain"/>
    <property type="match status" value="1"/>
</dbReference>
<protein>
    <submittedName>
        <fullName evidence="1">Phosphoribosylglycinamide formyltransferase-chloroplastic</fullName>
    </submittedName>
</protein>
<dbReference type="InterPro" id="IPR036477">
    <property type="entry name" value="Formyl_transf_N_sf"/>
</dbReference>